<protein>
    <submittedName>
        <fullName evidence="2">Uncharacterized protein</fullName>
    </submittedName>
</protein>
<name>A0A2V4EHF4_9GAMM</name>
<proteinExistence type="predicted"/>
<accession>A0A2V4EHF4</accession>
<dbReference type="Proteomes" id="UP000247483">
    <property type="component" value="Unassembled WGS sequence"/>
</dbReference>
<evidence type="ECO:0000256" key="1">
    <source>
        <dbReference type="SAM" id="SignalP"/>
    </source>
</evidence>
<feature type="chain" id="PRO_5016168285" evidence="1">
    <location>
        <begin position="20"/>
        <end position="207"/>
    </location>
</feature>
<gene>
    <name evidence="2" type="ORF">DKK79_06765</name>
</gene>
<sequence length="207" mass="24106">MKIKSFCFIGLFAPFLVSAQNSSFDDDVTDLLKSFTQCDRTFFSDLNKENYHQYFPIQALPTGYSKFAVKPEGKSGKKSIKFDPPIIFNGVKLESYEENSDFTNEEEQFHYWGFTTDASLEEIKNAFSWIEWEKTKNTDINIANAFFYKNGYWSQNRYVITHTKPVKGTAESLFFIGVDKDSYEMTIKCTIQGDIPIKELRRFRPDL</sequence>
<evidence type="ECO:0000313" key="2">
    <source>
        <dbReference type="EMBL" id="PXZ04068.1"/>
    </source>
</evidence>
<dbReference type="RefSeq" id="WP_110423432.1">
    <property type="nucleotide sequence ID" value="NZ_QGLP01000005.1"/>
</dbReference>
<organism evidence="2 3">
    <name type="scientific">Gilliamella apicola</name>
    <dbReference type="NCBI Taxonomy" id="1196095"/>
    <lineage>
        <taxon>Bacteria</taxon>
        <taxon>Pseudomonadati</taxon>
        <taxon>Pseudomonadota</taxon>
        <taxon>Gammaproteobacteria</taxon>
        <taxon>Orbales</taxon>
        <taxon>Orbaceae</taxon>
        <taxon>Gilliamella</taxon>
    </lineage>
</organism>
<keyword evidence="1" id="KW-0732">Signal</keyword>
<dbReference type="AlphaFoldDB" id="A0A2V4EHF4"/>
<evidence type="ECO:0000313" key="3">
    <source>
        <dbReference type="Proteomes" id="UP000247483"/>
    </source>
</evidence>
<feature type="signal peptide" evidence="1">
    <location>
        <begin position="1"/>
        <end position="19"/>
    </location>
</feature>
<reference evidence="2 3" key="1">
    <citation type="submission" date="2018-05" db="EMBL/GenBank/DDBJ databases">
        <title>Reference genomes for bee gut microbiota database.</title>
        <authorList>
            <person name="Ellegaard K.M."/>
        </authorList>
    </citation>
    <scope>NUCLEOTIDE SEQUENCE [LARGE SCALE GENOMIC DNA]</scope>
    <source>
        <strain evidence="2 3">ESL0177</strain>
    </source>
</reference>
<comment type="caution">
    <text evidence="2">The sequence shown here is derived from an EMBL/GenBank/DDBJ whole genome shotgun (WGS) entry which is preliminary data.</text>
</comment>
<dbReference type="EMBL" id="QGLP01000005">
    <property type="protein sequence ID" value="PXZ04068.1"/>
    <property type="molecule type" value="Genomic_DNA"/>
</dbReference>